<dbReference type="KEGG" id="aser:Asera_47690"/>
<dbReference type="PANTHER" id="PTHR48111:SF40">
    <property type="entry name" value="PHOSPHATE REGULON TRANSCRIPTIONAL REGULATORY PROTEIN PHOB"/>
    <property type="match status" value="1"/>
</dbReference>
<reference evidence="9" key="1">
    <citation type="submission" date="2020-08" db="EMBL/GenBank/DDBJ databases">
        <title>Whole genome shotgun sequence of Actinocatenispora sera NBRC 101916.</title>
        <authorList>
            <person name="Komaki H."/>
            <person name="Tamura T."/>
        </authorList>
    </citation>
    <scope>NUCLEOTIDE SEQUENCE</scope>
    <source>
        <strain evidence="9">NBRC 101916</strain>
    </source>
</reference>
<dbReference type="Gene3D" id="3.40.50.2300">
    <property type="match status" value="1"/>
</dbReference>
<evidence type="ECO:0000259" key="8">
    <source>
        <dbReference type="PROSITE" id="PS51755"/>
    </source>
</evidence>
<protein>
    <submittedName>
        <fullName evidence="9">DNA-binding response regulator</fullName>
    </submittedName>
</protein>
<keyword evidence="3 5" id="KW-0238">DNA-binding</keyword>
<dbReference type="SMART" id="SM00862">
    <property type="entry name" value="Trans_reg_C"/>
    <property type="match status" value="1"/>
</dbReference>
<dbReference type="GO" id="GO:0032993">
    <property type="term" value="C:protein-DNA complex"/>
    <property type="evidence" value="ECO:0007669"/>
    <property type="project" value="TreeGrafter"/>
</dbReference>
<dbReference type="Gene3D" id="6.10.250.690">
    <property type="match status" value="1"/>
</dbReference>
<dbReference type="SUPFAM" id="SSF52172">
    <property type="entry name" value="CheY-like"/>
    <property type="match status" value="1"/>
</dbReference>
<keyword evidence="1 4" id="KW-0597">Phosphoprotein</keyword>
<dbReference type="SMART" id="SM00448">
    <property type="entry name" value="REC"/>
    <property type="match status" value="1"/>
</dbReference>
<dbReference type="EMBL" id="AP023354">
    <property type="protein sequence ID" value="BCJ30661.1"/>
    <property type="molecule type" value="Genomic_DNA"/>
</dbReference>
<accession>A0A810L8J7</accession>
<dbReference type="AlphaFoldDB" id="A0A810L8J7"/>
<feature type="domain" description="OmpR/PhoB-type" evidence="8">
    <location>
        <begin position="156"/>
        <end position="261"/>
    </location>
</feature>
<dbReference type="Gene3D" id="1.10.10.10">
    <property type="entry name" value="Winged helix-like DNA-binding domain superfamily/Winged helix DNA-binding domain"/>
    <property type="match status" value="1"/>
</dbReference>
<dbReference type="PROSITE" id="PS50110">
    <property type="entry name" value="RESPONSE_REGULATORY"/>
    <property type="match status" value="1"/>
</dbReference>
<evidence type="ECO:0000256" key="2">
    <source>
        <dbReference type="ARBA" id="ARBA00023012"/>
    </source>
</evidence>
<dbReference type="PROSITE" id="PS51755">
    <property type="entry name" value="OMPR_PHOB"/>
    <property type="match status" value="1"/>
</dbReference>
<dbReference type="GO" id="GO:0000976">
    <property type="term" value="F:transcription cis-regulatory region binding"/>
    <property type="evidence" value="ECO:0007669"/>
    <property type="project" value="TreeGrafter"/>
</dbReference>
<feature type="DNA-binding region" description="OmpR/PhoB-type" evidence="5">
    <location>
        <begin position="156"/>
        <end position="261"/>
    </location>
</feature>
<dbReference type="CDD" id="cd00383">
    <property type="entry name" value="trans_reg_C"/>
    <property type="match status" value="1"/>
</dbReference>
<dbReference type="SUPFAM" id="SSF46894">
    <property type="entry name" value="C-terminal effector domain of the bipartite response regulators"/>
    <property type="match status" value="1"/>
</dbReference>
<feature type="compositionally biased region" description="Gly residues" evidence="6">
    <location>
        <begin position="1"/>
        <end position="11"/>
    </location>
</feature>
<evidence type="ECO:0000313" key="10">
    <source>
        <dbReference type="Proteomes" id="UP000680750"/>
    </source>
</evidence>
<evidence type="ECO:0000256" key="4">
    <source>
        <dbReference type="PROSITE-ProRule" id="PRU00169"/>
    </source>
</evidence>
<dbReference type="GO" id="GO:0005829">
    <property type="term" value="C:cytosol"/>
    <property type="evidence" value="ECO:0007669"/>
    <property type="project" value="TreeGrafter"/>
</dbReference>
<evidence type="ECO:0000256" key="3">
    <source>
        <dbReference type="ARBA" id="ARBA00023125"/>
    </source>
</evidence>
<dbReference type="Pfam" id="PF00486">
    <property type="entry name" value="Trans_reg_C"/>
    <property type="match status" value="1"/>
</dbReference>
<evidence type="ECO:0000259" key="7">
    <source>
        <dbReference type="PROSITE" id="PS50110"/>
    </source>
</evidence>
<dbReference type="InterPro" id="IPR001789">
    <property type="entry name" value="Sig_transdc_resp-reg_receiver"/>
</dbReference>
<sequence>MTGAVMGGEGSPPGSTATSEAGPAGRVASMARLLVVEDDATIGGLLEPGLRAHGHDVRWVRSGRDALGAAASGEFDLVLLDLGLPDLDGVEVCRRLRAAQPGCVLVILTARREEMDVVVGLEAGADDYLTKPFRFAELLARIRAHLRRGAPAPPHQQALRVGELVVDSSARRCTLGGVEVSLRAKEFDLLARLAAEPGVAISRERLMSDVWDENWFGSTKTLDVHMAAVRRRLADTESELDNGVAAPRITTLRGRGYRMEAD</sequence>
<keyword evidence="10" id="KW-1185">Reference proteome</keyword>
<evidence type="ECO:0000256" key="5">
    <source>
        <dbReference type="PROSITE-ProRule" id="PRU01091"/>
    </source>
</evidence>
<dbReference type="InterPro" id="IPR001867">
    <property type="entry name" value="OmpR/PhoB-type_DNA-bd"/>
</dbReference>
<evidence type="ECO:0000256" key="1">
    <source>
        <dbReference type="ARBA" id="ARBA00022553"/>
    </source>
</evidence>
<evidence type="ECO:0000256" key="6">
    <source>
        <dbReference type="SAM" id="MobiDB-lite"/>
    </source>
</evidence>
<dbReference type="PANTHER" id="PTHR48111">
    <property type="entry name" value="REGULATOR OF RPOS"/>
    <property type="match status" value="1"/>
</dbReference>
<dbReference type="InterPro" id="IPR039420">
    <property type="entry name" value="WalR-like"/>
</dbReference>
<dbReference type="Pfam" id="PF00072">
    <property type="entry name" value="Response_reg"/>
    <property type="match status" value="1"/>
</dbReference>
<gene>
    <name evidence="9" type="ORF">Asera_47690</name>
</gene>
<evidence type="ECO:0000313" key="9">
    <source>
        <dbReference type="EMBL" id="BCJ30661.1"/>
    </source>
</evidence>
<proteinExistence type="predicted"/>
<dbReference type="Proteomes" id="UP000680750">
    <property type="component" value="Chromosome"/>
</dbReference>
<keyword evidence="2" id="KW-0902">Two-component regulatory system</keyword>
<organism evidence="9 10">
    <name type="scientific">Actinocatenispora sera</name>
    <dbReference type="NCBI Taxonomy" id="390989"/>
    <lineage>
        <taxon>Bacteria</taxon>
        <taxon>Bacillati</taxon>
        <taxon>Actinomycetota</taxon>
        <taxon>Actinomycetes</taxon>
        <taxon>Micromonosporales</taxon>
        <taxon>Micromonosporaceae</taxon>
        <taxon>Actinocatenispora</taxon>
    </lineage>
</organism>
<dbReference type="GO" id="GO:0000156">
    <property type="term" value="F:phosphorelay response regulator activity"/>
    <property type="evidence" value="ECO:0007669"/>
    <property type="project" value="TreeGrafter"/>
</dbReference>
<dbReference type="InterPro" id="IPR016032">
    <property type="entry name" value="Sig_transdc_resp-reg_C-effctor"/>
</dbReference>
<feature type="modified residue" description="4-aspartylphosphate" evidence="4">
    <location>
        <position position="81"/>
    </location>
</feature>
<dbReference type="InterPro" id="IPR036388">
    <property type="entry name" value="WH-like_DNA-bd_sf"/>
</dbReference>
<dbReference type="GO" id="GO:0006355">
    <property type="term" value="P:regulation of DNA-templated transcription"/>
    <property type="evidence" value="ECO:0007669"/>
    <property type="project" value="InterPro"/>
</dbReference>
<dbReference type="InterPro" id="IPR011006">
    <property type="entry name" value="CheY-like_superfamily"/>
</dbReference>
<name>A0A810L8J7_9ACTN</name>
<feature type="region of interest" description="Disordered" evidence="6">
    <location>
        <begin position="1"/>
        <end position="23"/>
    </location>
</feature>
<feature type="domain" description="Response regulatory" evidence="7">
    <location>
        <begin position="32"/>
        <end position="146"/>
    </location>
</feature>